<dbReference type="Pfam" id="PF00271">
    <property type="entry name" value="Helicase_C"/>
    <property type="match status" value="1"/>
</dbReference>
<dbReference type="Gene3D" id="3.40.50.300">
    <property type="entry name" value="P-loop containing nucleotide triphosphate hydrolases"/>
    <property type="match status" value="1"/>
</dbReference>
<dbReference type="InterPro" id="IPR027417">
    <property type="entry name" value="P-loop_NTPase"/>
</dbReference>
<keyword evidence="4" id="KW-1185">Reference proteome</keyword>
<feature type="domain" description="Helicase C-terminal" evidence="2">
    <location>
        <begin position="1"/>
        <end position="93"/>
    </location>
</feature>
<name>A0A0J8BI52_BETVV</name>
<dbReference type="InterPro" id="IPR001650">
    <property type="entry name" value="Helicase_C-like"/>
</dbReference>
<dbReference type="PROSITE" id="PS51194">
    <property type="entry name" value="HELICASE_CTER"/>
    <property type="match status" value="1"/>
</dbReference>
<evidence type="ECO:0000259" key="2">
    <source>
        <dbReference type="PROSITE" id="PS51194"/>
    </source>
</evidence>
<dbReference type="PANTHER" id="PTHR47958">
    <property type="entry name" value="ATP-DEPENDENT RNA HELICASE DBP3"/>
    <property type="match status" value="1"/>
</dbReference>
<dbReference type="GO" id="GO:0003723">
    <property type="term" value="F:RNA binding"/>
    <property type="evidence" value="ECO:0007669"/>
    <property type="project" value="UniProtKB-KW"/>
</dbReference>
<dbReference type="EMBL" id="KQ109550">
    <property type="protein sequence ID" value="KMS65390.1"/>
    <property type="molecule type" value="Genomic_DNA"/>
</dbReference>
<evidence type="ECO:0000313" key="3">
    <source>
        <dbReference type="EMBL" id="KMS65390.1"/>
    </source>
</evidence>
<keyword evidence="1" id="KW-0694">RNA-binding</keyword>
<reference evidence="3 4" key="1">
    <citation type="journal article" date="2014" name="Nature">
        <title>The genome of the recently domesticated crop plant sugar beet (Beta vulgaris).</title>
        <authorList>
            <person name="Dohm J.C."/>
            <person name="Minoche A.E."/>
            <person name="Holtgrawe D."/>
            <person name="Capella-Gutierrez S."/>
            <person name="Zakrzewski F."/>
            <person name="Tafer H."/>
            <person name="Rupp O."/>
            <person name="Sorensen T.R."/>
            <person name="Stracke R."/>
            <person name="Reinhardt R."/>
            <person name="Goesmann A."/>
            <person name="Kraft T."/>
            <person name="Schulz B."/>
            <person name="Stadler P.F."/>
            <person name="Schmidt T."/>
            <person name="Gabaldon T."/>
            <person name="Lehrach H."/>
            <person name="Weisshaar B."/>
            <person name="Himmelbauer H."/>
        </authorList>
    </citation>
    <scope>NUCLEOTIDE SEQUENCE [LARGE SCALE GENOMIC DNA]</scope>
    <source>
        <tissue evidence="3">Taproot</tissue>
    </source>
</reference>
<evidence type="ECO:0000313" key="4">
    <source>
        <dbReference type="Proteomes" id="UP000035740"/>
    </source>
</evidence>
<sequence>LETSVLVTTDLLNRGFDVPEVACVVNYDIPNIRGVSLHESYYHRTGRAGRFGRPGIAVNLICSSTDEQSYNEIKQMFSINSIKITSQNEQELYDFLLPYIKESESEVELPVNTAAPANTEAAPSDQS</sequence>
<gene>
    <name evidence="3" type="ORF">BVRB_036470</name>
</gene>
<protein>
    <recommendedName>
        <fullName evidence="2">Helicase C-terminal domain-containing protein</fullName>
    </recommendedName>
</protein>
<feature type="non-terminal residue" evidence="3">
    <location>
        <position position="1"/>
    </location>
</feature>
<dbReference type="AlphaFoldDB" id="A0A0J8BI52"/>
<evidence type="ECO:0000256" key="1">
    <source>
        <dbReference type="ARBA" id="ARBA00022884"/>
    </source>
</evidence>
<accession>A0A0J8BI52</accession>
<proteinExistence type="predicted"/>
<organism evidence="3 4">
    <name type="scientific">Beta vulgaris subsp. vulgaris</name>
    <name type="common">Beet</name>
    <dbReference type="NCBI Taxonomy" id="3555"/>
    <lineage>
        <taxon>Eukaryota</taxon>
        <taxon>Viridiplantae</taxon>
        <taxon>Streptophyta</taxon>
        <taxon>Embryophyta</taxon>
        <taxon>Tracheophyta</taxon>
        <taxon>Spermatophyta</taxon>
        <taxon>Magnoliopsida</taxon>
        <taxon>eudicotyledons</taxon>
        <taxon>Gunneridae</taxon>
        <taxon>Pentapetalae</taxon>
        <taxon>Caryophyllales</taxon>
        <taxon>Chenopodiaceae</taxon>
        <taxon>Betoideae</taxon>
        <taxon>Beta</taxon>
    </lineage>
</organism>
<dbReference type="Proteomes" id="UP000035740">
    <property type="component" value="Unassembled WGS sequence"/>
</dbReference>
<dbReference type="SUPFAM" id="SSF52540">
    <property type="entry name" value="P-loop containing nucleoside triphosphate hydrolases"/>
    <property type="match status" value="1"/>
</dbReference>
<dbReference type="OrthoDB" id="196131at2759"/>